<gene>
    <name evidence="1" type="ORF">GGE12_006240</name>
</gene>
<dbReference type="Proteomes" id="UP000533641">
    <property type="component" value="Unassembled WGS sequence"/>
</dbReference>
<accession>A0A7W6RTM6</accession>
<name>A0A7W6RTM6_9HYPH</name>
<reference evidence="1 2" key="1">
    <citation type="submission" date="2020-08" db="EMBL/GenBank/DDBJ databases">
        <title>Genomic Encyclopedia of Type Strains, Phase IV (KMG-V): Genome sequencing to study the core and pangenomes of soil and plant-associated prokaryotes.</title>
        <authorList>
            <person name="Whitman W."/>
        </authorList>
    </citation>
    <scope>NUCLEOTIDE SEQUENCE [LARGE SCALE GENOMIC DNA]</scope>
    <source>
        <strain evidence="1 2">SEMIA 402</strain>
    </source>
</reference>
<protein>
    <submittedName>
        <fullName evidence="1">Uncharacterized protein</fullName>
    </submittedName>
</protein>
<organism evidence="1 2">
    <name type="scientific">Rhizobium mongolense</name>
    <dbReference type="NCBI Taxonomy" id="57676"/>
    <lineage>
        <taxon>Bacteria</taxon>
        <taxon>Pseudomonadati</taxon>
        <taxon>Pseudomonadota</taxon>
        <taxon>Alphaproteobacteria</taxon>
        <taxon>Hyphomicrobiales</taxon>
        <taxon>Rhizobiaceae</taxon>
        <taxon>Rhizobium/Agrobacterium group</taxon>
        <taxon>Rhizobium</taxon>
    </lineage>
</organism>
<dbReference type="AlphaFoldDB" id="A0A7W6RTM6"/>
<sequence>MLFILEQRLEELDETHYGLREQKAAIQKQADVVKMKVYQVVGEI</sequence>
<evidence type="ECO:0000313" key="1">
    <source>
        <dbReference type="EMBL" id="MBB4278429.1"/>
    </source>
</evidence>
<comment type="caution">
    <text evidence="1">The sequence shown here is derived from an EMBL/GenBank/DDBJ whole genome shotgun (WGS) entry which is preliminary data.</text>
</comment>
<proteinExistence type="predicted"/>
<dbReference type="EMBL" id="JACIGM010000018">
    <property type="protein sequence ID" value="MBB4278429.1"/>
    <property type="molecule type" value="Genomic_DNA"/>
</dbReference>
<evidence type="ECO:0000313" key="2">
    <source>
        <dbReference type="Proteomes" id="UP000533641"/>
    </source>
</evidence>